<feature type="domain" description="Helicase ATP-binding" evidence="12">
    <location>
        <begin position="296"/>
        <end position="457"/>
    </location>
</feature>
<dbReference type="Proteomes" id="UP000182569">
    <property type="component" value="Chromosome"/>
</dbReference>
<protein>
    <recommendedName>
        <fullName evidence="11">Type I restriction enzyme endonuclease subunit</fullName>
        <shortName evidence="11">R protein</shortName>
        <ecNumber evidence="11">3.1.21.3</ecNumber>
    </recommendedName>
    <alternativeName>
        <fullName evidence="11">Type-1 restriction enzyme R protein</fullName>
    </alternativeName>
</protein>
<comment type="similarity">
    <text evidence="2 11">Belongs to the HsdR family.</text>
</comment>
<dbReference type="CDD" id="cd18800">
    <property type="entry name" value="SF2_C_EcoR124I-like"/>
    <property type="match status" value="1"/>
</dbReference>
<dbReference type="Pfam" id="PF11867">
    <property type="entry name" value="T1RH-like_C"/>
    <property type="match status" value="1"/>
</dbReference>
<evidence type="ECO:0000259" key="12">
    <source>
        <dbReference type="PROSITE" id="PS51192"/>
    </source>
</evidence>
<keyword evidence="14" id="KW-1185">Reference proteome</keyword>
<gene>
    <name evidence="13" type="ORF">A7L45_03990</name>
</gene>
<evidence type="ECO:0000256" key="7">
    <source>
        <dbReference type="ARBA" id="ARBA00022759"/>
    </source>
</evidence>
<organism evidence="13 14">
    <name type="scientific">Clostridium estertheticum subsp. estertheticum</name>
    <dbReference type="NCBI Taxonomy" id="1552"/>
    <lineage>
        <taxon>Bacteria</taxon>
        <taxon>Bacillati</taxon>
        <taxon>Bacillota</taxon>
        <taxon>Clostridia</taxon>
        <taxon>Eubacteriales</taxon>
        <taxon>Clostridiaceae</taxon>
        <taxon>Clostridium</taxon>
    </lineage>
</organism>
<dbReference type="GO" id="GO:0004386">
    <property type="term" value="F:helicase activity"/>
    <property type="evidence" value="ECO:0007669"/>
    <property type="project" value="UniProtKB-KW"/>
</dbReference>
<keyword evidence="10 11" id="KW-0238">DNA-binding</keyword>
<evidence type="ECO:0000256" key="3">
    <source>
        <dbReference type="ARBA" id="ARBA00011296"/>
    </source>
</evidence>
<evidence type="ECO:0000256" key="2">
    <source>
        <dbReference type="ARBA" id="ARBA00008598"/>
    </source>
</evidence>
<evidence type="ECO:0000256" key="4">
    <source>
        <dbReference type="ARBA" id="ARBA00022722"/>
    </source>
</evidence>
<dbReference type="PROSITE" id="PS51192">
    <property type="entry name" value="HELICASE_ATP_BIND_1"/>
    <property type="match status" value="1"/>
</dbReference>
<dbReference type="InterPro" id="IPR004473">
    <property type="entry name" value="Restrct_endonuc_typeI_HsdR"/>
</dbReference>
<dbReference type="STRING" id="1552.A7L45_03990"/>
<dbReference type="GO" id="GO:0009307">
    <property type="term" value="P:DNA restriction-modification system"/>
    <property type="evidence" value="ECO:0007669"/>
    <property type="project" value="UniProtKB-KW"/>
</dbReference>
<evidence type="ECO:0000256" key="6">
    <source>
        <dbReference type="ARBA" id="ARBA00022747"/>
    </source>
</evidence>
<keyword evidence="13" id="KW-0347">Helicase</keyword>
<dbReference type="Pfam" id="PF22679">
    <property type="entry name" value="T1R_D3-like"/>
    <property type="match status" value="1"/>
</dbReference>
<accession>A0A1J0GD58</accession>
<dbReference type="InterPro" id="IPR021810">
    <property type="entry name" value="T1RH-like_C"/>
</dbReference>
<keyword evidence="4" id="KW-0540">Nuclease</keyword>
<dbReference type="Pfam" id="PF04313">
    <property type="entry name" value="HSDR_N"/>
    <property type="match status" value="1"/>
</dbReference>
<dbReference type="KEGG" id="ceu:A7L45_03990"/>
<dbReference type="InterPro" id="IPR040980">
    <property type="entry name" value="SWI2_SNF2"/>
</dbReference>
<dbReference type="AlphaFoldDB" id="A0A1J0GD58"/>
<evidence type="ECO:0000313" key="14">
    <source>
        <dbReference type="Proteomes" id="UP000182569"/>
    </source>
</evidence>
<keyword evidence="8 11" id="KW-0378">Hydrolase</keyword>
<keyword evidence="9 11" id="KW-0067">ATP-binding</keyword>
<proteinExistence type="inferred from homology"/>
<dbReference type="CDD" id="cd18030">
    <property type="entry name" value="DEXHc_RE_I_HsdR"/>
    <property type="match status" value="1"/>
</dbReference>
<evidence type="ECO:0000313" key="13">
    <source>
        <dbReference type="EMBL" id="APC39279.1"/>
    </source>
</evidence>
<dbReference type="CDD" id="cd22332">
    <property type="entry name" value="HsdR_N"/>
    <property type="match status" value="1"/>
</dbReference>
<dbReference type="GO" id="GO:0005524">
    <property type="term" value="F:ATP binding"/>
    <property type="evidence" value="ECO:0007669"/>
    <property type="project" value="UniProtKB-KW"/>
</dbReference>
<dbReference type="RefSeq" id="WP_071611572.1">
    <property type="nucleotide sequence ID" value="NZ_CP015756.1"/>
</dbReference>
<dbReference type="Gene3D" id="3.90.1570.50">
    <property type="match status" value="1"/>
</dbReference>
<keyword evidence="5 11" id="KW-0547">Nucleotide-binding</keyword>
<dbReference type="InterPro" id="IPR055180">
    <property type="entry name" value="HsdR_RecA-like_helicase_dom_2"/>
</dbReference>
<keyword evidence="6 11" id="KW-0680">Restriction system</keyword>
<dbReference type="GO" id="GO:0009035">
    <property type="term" value="F:type I site-specific deoxyribonuclease activity"/>
    <property type="evidence" value="ECO:0007669"/>
    <property type="project" value="UniProtKB-EC"/>
</dbReference>
<dbReference type="Pfam" id="PF18766">
    <property type="entry name" value="SWI2_SNF2"/>
    <property type="match status" value="1"/>
</dbReference>
<evidence type="ECO:0000256" key="5">
    <source>
        <dbReference type="ARBA" id="ARBA00022741"/>
    </source>
</evidence>
<dbReference type="OrthoDB" id="9758243at2"/>
<dbReference type="REBASE" id="165425">
    <property type="entry name" value="Ces8809IIIP"/>
</dbReference>
<dbReference type="EMBL" id="CP015756">
    <property type="protein sequence ID" value="APC39279.1"/>
    <property type="molecule type" value="Genomic_DNA"/>
</dbReference>
<reference evidence="14" key="1">
    <citation type="journal article" date="2016" name="Front. Microbiol.">
        <title>Complete Genome Sequence of Clostridium estertheticum DSM 8809, a Microbe Identified in Spoiled Vacuum Packed Beef.</title>
        <authorList>
            <person name="Yu Z."/>
            <person name="Gunn L."/>
            <person name="Brennan E."/>
            <person name="Reid R."/>
            <person name="Wall P.G."/>
            <person name="Gaora O.P."/>
            <person name="Hurley D."/>
            <person name="Bolton D."/>
            <person name="Fanning S."/>
        </authorList>
    </citation>
    <scope>NUCLEOTIDE SEQUENCE [LARGE SCALE GENOMIC DNA]</scope>
    <source>
        <strain evidence="14">DSM 8809</strain>
    </source>
</reference>
<dbReference type="PANTHER" id="PTHR30195">
    <property type="entry name" value="TYPE I SITE-SPECIFIC DEOXYRIBONUCLEASE PROTEIN SUBUNIT M AND R"/>
    <property type="match status" value="1"/>
</dbReference>
<evidence type="ECO:0000256" key="9">
    <source>
        <dbReference type="ARBA" id="ARBA00022840"/>
    </source>
</evidence>
<dbReference type="InterPro" id="IPR051268">
    <property type="entry name" value="Type-I_R_enzyme_R_subunit"/>
</dbReference>
<dbReference type="GO" id="GO:0003677">
    <property type="term" value="F:DNA binding"/>
    <property type="evidence" value="ECO:0007669"/>
    <property type="project" value="UniProtKB-KW"/>
</dbReference>
<sequence length="1035" mass="120994">MDNKDFDEKNISQIPAIEVLKNLDYKYIDTKEASKLRGNLYNVLLRPILKKKLNELNSYTYKGKEYKFSEKNINEASMDIDELLTDGLVKTNEKIFQSLMLGRSYIENLQDGTKRSFTMKFVDWDKTNNNDFYVVEEVTVESEDGRKSPRLDLVLFMNGIPFGVIECKKSSILTEQGISQMLRNQSKDYIPQLFKFIQIVMATNKNETKYATCSTPKQFWSVWKEQDEKWLNSKVKKVVIDRLPTNQDKNIVSLFYPGRVIELIKYFILFDKDIKKICRYQQYFAVKEIIKTINKNDKNGNRQSGLIWHTQGSGKSLTMVMVAKYILSELKQFKPRVVIVTDRIDLDKQINRTFNHTRLKAIRAATGKHLIDLIENNEADIITTLVHKFNTASKKEKKLESRDIFVLVDESHRSQYNQLNIKMKEVFPNACYLGFTGTPLMKNDKTLDKFGGKFIHKYTMVDGVNDKAIVPLLYEGKMVEQSVNKKAIDMQLDIITRNLNDDHKDQVMKKWSSFEKVASSDQRISLIAFDINEHFINNYKSKDLLYTAMFATNSKKDSIKYLRAFEALGDLNVGVIISAPDMREGYDEVNKKPDDLIIEFWNEMMDKYENPTDYEETLKDEFDHGELDLLIVVDKLLTGFDAPRAAVLYIDKEMKDHTLLQAIARINRLYKDKEYGYIVDYRGLIKKLDDAMEMYSGAGLESFEGKYLKGAVHNVIMIIGDIRQYYTELVNFFSIIKNKDDVEEYEIYLADKKVREDFYNILCNFGRNIAIALESEKIYNALGKEEIEKYKSAFKFYQKLRESVKHRYSDSIDAKEYEARMQKLIDNYIAAEGMMIITNPVDILDKEAFEEEVERITNPRSKADTIRTRLSKSISEKYDENPAYYQRFSDRIQKVLEEYKNRRISEASDLDYLTKIEDIMKNYRAKKDDTYYPDSIKNNENAQAFYGEVNNVIKESKASYTTKEDEIGVLALEIDYVIKENCKVDWHDNIDVHNKIAQEIDDILYDYTSKSNLDIPFEDIDKIIEKVKNVALKRY</sequence>
<comment type="function">
    <text evidence="11">Subunit R is required for both nuclease and ATPase activities, but not for modification.</text>
</comment>
<evidence type="ECO:0000256" key="11">
    <source>
        <dbReference type="RuleBase" id="RU364115"/>
    </source>
</evidence>
<dbReference type="InterPro" id="IPR007409">
    <property type="entry name" value="Restrct_endonuc_type1_HsdR_N"/>
</dbReference>
<dbReference type="InterPro" id="IPR027417">
    <property type="entry name" value="P-loop_NTPase"/>
</dbReference>
<dbReference type="NCBIfam" id="TIGR00348">
    <property type="entry name" value="hsdR"/>
    <property type="match status" value="1"/>
</dbReference>
<evidence type="ECO:0000256" key="1">
    <source>
        <dbReference type="ARBA" id="ARBA00000851"/>
    </source>
</evidence>
<evidence type="ECO:0000256" key="8">
    <source>
        <dbReference type="ARBA" id="ARBA00022801"/>
    </source>
</evidence>
<name>A0A1J0GD58_9CLOT</name>
<dbReference type="EC" id="3.1.21.3" evidence="11"/>
<dbReference type="SUPFAM" id="SSF52540">
    <property type="entry name" value="P-loop containing nucleoside triphosphate hydrolases"/>
    <property type="match status" value="2"/>
</dbReference>
<dbReference type="Gene3D" id="3.40.50.300">
    <property type="entry name" value="P-loop containing nucleotide triphosphate hydrolases"/>
    <property type="match status" value="2"/>
</dbReference>
<comment type="subunit">
    <text evidence="3 11">The type I restriction/modification system is composed of three polypeptides R, M and S.</text>
</comment>
<comment type="catalytic activity">
    <reaction evidence="1 11">
        <text>Endonucleolytic cleavage of DNA to give random double-stranded fragments with terminal 5'-phosphates, ATP is simultaneously hydrolyzed.</text>
        <dbReference type="EC" id="3.1.21.3"/>
    </reaction>
</comment>
<dbReference type="SMART" id="SM00487">
    <property type="entry name" value="DEXDc"/>
    <property type="match status" value="1"/>
</dbReference>
<dbReference type="InterPro" id="IPR014001">
    <property type="entry name" value="Helicase_ATP-bd"/>
</dbReference>
<dbReference type="PANTHER" id="PTHR30195:SF15">
    <property type="entry name" value="TYPE I RESTRICTION ENZYME HINDI ENDONUCLEASE SUBUNIT"/>
    <property type="match status" value="1"/>
</dbReference>
<keyword evidence="7" id="KW-0255">Endonuclease</keyword>
<evidence type="ECO:0000256" key="10">
    <source>
        <dbReference type="ARBA" id="ARBA00023125"/>
    </source>
</evidence>